<feature type="transmembrane region" description="Helical" evidence="9">
    <location>
        <begin position="576"/>
        <end position="597"/>
    </location>
</feature>
<keyword evidence="5 9" id="KW-1133">Transmembrane helix</keyword>
<dbReference type="InterPro" id="IPR043203">
    <property type="entry name" value="VGCC_Ca_Na"/>
</dbReference>
<dbReference type="GO" id="GO:0005248">
    <property type="term" value="F:voltage-gated sodium channel activity"/>
    <property type="evidence" value="ECO:0007669"/>
    <property type="project" value="UniProtKB-ARBA"/>
</dbReference>
<dbReference type="Gene3D" id="1.10.287.70">
    <property type="match status" value="2"/>
</dbReference>
<feature type="transmembrane region" description="Helical" evidence="9">
    <location>
        <begin position="281"/>
        <end position="301"/>
    </location>
</feature>
<dbReference type="FunFam" id="1.10.287.70:FF:000049">
    <property type="entry name" value="Voltage-dependent sodium channel 2"/>
    <property type="match status" value="1"/>
</dbReference>
<dbReference type="PANTHER" id="PTHR10037:SF223">
    <property type="entry name" value="SODIUM CHANNEL PROTEIN TYPE 4 SUBUNIT ALPHA"/>
    <property type="match status" value="1"/>
</dbReference>
<keyword evidence="3 9" id="KW-0812">Transmembrane</keyword>
<keyword evidence="12" id="KW-1185">Reference proteome</keyword>
<feature type="transmembrane region" description="Helical" evidence="9">
    <location>
        <begin position="743"/>
        <end position="760"/>
    </location>
</feature>
<feature type="transmembrane region" description="Helical" evidence="9">
    <location>
        <begin position="223"/>
        <end position="242"/>
    </location>
</feature>
<dbReference type="InterPro" id="IPR005821">
    <property type="entry name" value="Ion_trans_dom"/>
</dbReference>
<evidence type="ECO:0000313" key="11">
    <source>
        <dbReference type="EMBL" id="CAL1589171.1"/>
    </source>
</evidence>
<dbReference type="Proteomes" id="UP001497482">
    <property type="component" value="Chromosome 18"/>
</dbReference>
<dbReference type="Gene3D" id="1.20.120.350">
    <property type="entry name" value="Voltage-gated potassium channels. Chain C"/>
    <property type="match status" value="2"/>
</dbReference>
<keyword evidence="2" id="KW-1003">Cell membrane</keyword>
<reference evidence="11 12" key="1">
    <citation type="submission" date="2024-04" db="EMBL/GenBank/DDBJ databases">
        <authorList>
            <person name="Waldvogel A.-M."/>
            <person name="Schoenle A."/>
        </authorList>
    </citation>
    <scope>NUCLEOTIDE SEQUENCE [LARGE SCALE GENOMIC DNA]</scope>
</reference>
<dbReference type="FunFam" id="1.20.120.350:FF:000002">
    <property type="entry name" value="Sodium channel protein"/>
    <property type="match status" value="1"/>
</dbReference>
<dbReference type="GO" id="GO:0001518">
    <property type="term" value="C:voltage-gated sodium channel complex"/>
    <property type="evidence" value="ECO:0007669"/>
    <property type="project" value="TreeGrafter"/>
</dbReference>
<feature type="domain" description="Ion transport" evidence="10">
    <location>
        <begin position="545"/>
        <end position="761"/>
    </location>
</feature>
<feature type="transmembrane region" description="Helical" evidence="9">
    <location>
        <begin position="254"/>
        <end position="275"/>
    </location>
</feature>
<dbReference type="PANTHER" id="PTHR10037">
    <property type="entry name" value="VOLTAGE-GATED CATION CHANNEL CALCIUM AND SODIUM"/>
    <property type="match status" value="1"/>
</dbReference>
<evidence type="ECO:0000256" key="7">
    <source>
        <dbReference type="ARBA" id="ARBA00023157"/>
    </source>
</evidence>
<evidence type="ECO:0000313" key="12">
    <source>
        <dbReference type="Proteomes" id="UP001497482"/>
    </source>
</evidence>
<evidence type="ECO:0000256" key="2">
    <source>
        <dbReference type="ARBA" id="ARBA00022475"/>
    </source>
</evidence>
<keyword evidence="6 9" id="KW-0472">Membrane</keyword>
<comment type="subcellular location">
    <subcellularLocation>
        <location evidence="1">Cell membrane</location>
        <topology evidence="1">Multi-pass membrane protein</topology>
    </subcellularLocation>
</comment>
<dbReference type="Pfam" id="PF00520">
    <property type="entry name" value="Ion_trans"/>
    <property type="match status" value="2"/>
</dbReference>
<dbReference type="EMBL" id="OZ035840">
    <property type="protein sequence ID" value="CAL1589171.1"/>
    <property type="molecule type" value="Genomic_DNA"/>
</dbReference>
<gene>
    <name evidence="11" type="ORF">KC01_LOCUS18830</name>
</gene>
<feature type="transmembrane region" description="Helical" evidence="9">
    <location>
        <begin position="546"/>
        <end position="564"/>
    </location>
</feature>
<evidence type="ECO:0000256" key="1">
    <source>
        <dbReference type="ARBA" id="ARBA00004651"/>
    </source>
</evidence>
<evidence type="ECO:0000256" key="6">
    <source>
        <dbReference type="ARBA" id="ARBA00023136"/>
    </source>
</evidence>
<dbReference type="AlphaFoldDB" id="A0AAV2KGZ8"/>
<evidence type="ECO:0000256" key="8">
    <source>
        <dbReference type="SAM" id="Coils"/>
    </source>
</evidence>
<accession>A0AAV2KGZ8</accession>
<name>A0AAV2KGZ8_KNICA</name>
<evidence type="ECO:0000256" key="5">
    <source>
        <dbReference type="ARBA" id="ARBA00022989"/>
    </source>
</evidence>
<feature type="transmembrane region" description="Helical" evidence="9">
    <location>
        <begin position="656"/>
        <end position="684"/>
    </location>
</feature>
<keyword evidence="7" id="KW-1015">Disulfide bond</keyword>
<dbReference type="GO" id="GO:0019228">
    <property type="term" value="P:neuronal action potential"/>
    <property type="evidence" value="ECO:0007669"/>
    <property type="project" value="TreeGrafter"/>
</dbReference>
<feature type="domain" description="Ion transport" evidence="10">
    <location>
        <begin position="160"/>
        <end position="467"/>
    </location>
</feature>
<dbReference type="GO" id="GO:0086010">
    <property type="term" value="P:membrane depolarization during action potential"/>
    <property type="evidence" value="ECO:0007669"/>
    <property type="project" value="TreeGrafter"/>
</dbReference>
<feature type="transmembrane region" description="Helical" evidence="9">
    <location>
        <begin position="609"/>
        <end position="635"/>
    </location>
</feature>
<feature type="transmembrane region" description="Helical" evidence="9">
    <location>
        <begin position="157"/>
        <end position="178"/>
    </location>
</feature>
<keyword evidence="8" id="KW-0175">Coiled coil</keyword>
<feature type="transmembrane region" description="Helical" evidence="9">
    <location>
        <begin position="434"/>
        <end position="462"/>
    </location>
</feature>
<evidence type="ECO:0000256" key="9">
    <source>
        <dbReference type="SAM" id="Phobius"/>
    </source>
</evidence>
<sequence length="770" mass="87393">MSLVLPPAGAQLFTHFTLQSLQKIQAKYEEEQKRIKKLQEENTEIPEDDLLKPSSDLEAGQPLPFIYGNPAPEFLQTPLEDLDPFYQSHKTFIVLGKGNVIYRFNAEPACYLLSPFSPVRRLAIRILIHSYPSCVHVFITPNPKPLSRTAKTKLMRLESFTGLFIMMTILSNCMFMTMSDPPPWSKTVEYVFTGIYTIEALVKVCSRGFCVGDFTFLRDPWNWLDFMVISMAYLTEFVDLGNVSALRTFRVLRALKTITVIPGLKTIVGALIQAVKKLADVMILTVFCLSVFALIGLQLFMGNLRQKCVLIPPTFGQAPPTYSPATPTYETSLNTTDVFTNRSHEQFDYFEFINNPENYYFLEGQIDPLLCGNSSDAGICPDGYVCLKAGPNPDYGYTSYDTFAWAFLALFRLMTQDFWENLFQLTMRAAGKAYMLFFVVVIFLGSFYLINLILAVVAMAYAEQNQASIDEKRKKDQEYEQILIILKEREQERAALDPDSEDKAEDPEERPCPPCWYSFSSLFLIWDCPCYRPLKVVLHTIVMDPFVDLGITICIVLNTVFMAMEHFPMSEDFENLLTVGNLVFTGIFTAEMVLKLVALDPYHYFQVGWNIFDCIIVTMSLVELGLANVQGLSVLRSFRLMRVFKLAKSWPTLNMLIKIIGNSVGALGNLTLVLAIIVFIFAVVGMQLFGRSYSECVCRISANCELPRWHMTDFFHSFLIIFRVLCGEWIETMWDCMEVSGQTMCLTVFMMVMVIGNLVVRNGAETGAGP</sequence>
<evidence type="ECO:0000259" key="10">
    <source>
        <dbReference type="Pfam" id="PF00520"/>
    </source>
</evidence>
<protein>
    <recommendedName>
        <fullName evidence="10">Ion transport domain-containing protein</fullName>
    </recommendedName>
</protein>
<evidence type="ECO:0000256" key="3">
    <source>
        <dbReference type="ARBA" id="ARBA00022692"/>
    </source>
</evidence>
<proteinExistence type="predicted"/>
<dbReference type="SUPFAM" id="SSF81324">
    <property type="entry name" value="Voltage-gated potassium channels"/>
    <property type="match status" value="2"/>
</dbReference>
<dbReference type="InterPro" id="IPR027359">
    <property type="entry name" value="Volt_channel_dom_sf"/>
</dbReference>
<evidence type="ECO:0000256" key="4">
    <source>
        <dbReference type="ARBA" id="ARBA00022737"/>
    </source>
</evidence>
<keyword evidence="4" id="KW-0677">Repeat</keyword>
<organism evidence="11 12">
    <name type="scientific">Knipowitschia caucasica</name>
    <name type="common">Caucasian dwarf goby</name>
    <name type="synonym">Pomatoschistus caucasicus</name>
    <dbReference type="NCBI Taxonomy" id="637954"/>
    <lineage>
        <taxon>Eukaryota</taxon>
        <taxon>Metazoa</taxon>
        <taxon>Chordata</taxon>
        <taxon>Craniata</taxon>
        <taxon>Vertebrata</taxon>
        <taxon>Euteleostomi</taxon>
        <taxon>Actinopterygii</taxon>
        <taxon>Neopterygii</taxon>
        <taxon>Teleostei</taxon>
        <taxon>Neoteleostei</taxon>
        <taxon>Acanthomorphata</taxon>
        <taxon>Gobiaria</taxon>
        <taxon>Gobiiformes</taxon>
        <taxon>Gobioidei</taxon>
        <taxon>Gobiidae</taxon>
        <taxon>Gobiinae</taxon>
        <taxon>Knipowitschia</taxon>
    </lineage>
</organism>
<feature type="coiled-coil region" evidence="8">
    <location>
        <begin position="18"/>
        <end position="48"/>
    </location>
</feature>
<dbReference type="FunFam" id="1.20.120.350:FF:000005">
    <property type="entry name" value="Sodium channel protein"/>
    <property type="match status" value="1"/>
</dbReference>